<dbReference type="Proteomes" id="UP000233778">
    <property type="component" value="Chromosome"/>
</dbReference>
<keyword evidence="1" id="KW-1133">Transmembrane helix</keyword>
<dbReference type="Proteomes" id="UP000017700">
    <property type="component" value="Chromosome"/>
</dbReference>
<organism evidence="3 4">
    <name type="scientific">Serratia sp. (strain ATCC 39006)</name>
    <name type="common">Prodigiosinella confusarubida</name>
    <dbReference type="NCBI Taxonomy" id="104623"/>
    <lineage>
        <taxon>Bacteria</taxon>
        <taxon>Pseudomonadati</taxon>
        <taxon>Pseudomonadota</taxon>
        <taxon>Gammaproteobacteria</taxon>
        <taxon>Enterobacterales</taxon>
        <taxon>Pectobacteriaceae</taxon>
        <taxon>Prodigiosinella</taxon>
    </lineage>
</organism>
<dbReference type="AlphaFoldDB" id="A0A2I5TF23"/>
<name>A0A2I5TF23_SERS3</name>
<evidence type="ECO:0000313" key="5">
    <source>
        <dbReference type="Proteomes" id="UP000233778"/>
    </source>
</evidence>
<protein>
    <recommendedName>
        <fullName evidence="6">DUF2938 domain-containing protein</fullName>
    </recommendedName>
</protein>
<feature type="transmembrane region" description="Helical" evidence="1">
    <location>
        <begin position="92"/>
        <end position="115"/>
    </location>
</feature>
<feature type="transmembrane region" description="Helical" evidence="1">
    <location>
        <begin position="55"/>
        <end position="80"/>
    </location>
</feature>
<accession>A0A2I5TF23</accession>
<dbReference type="OrthoDB" id="9814048at2"/>
<keyword evidence="1" id="KW-0472">Membrane</keyword>
<dbReference type="RefSeq" id="WP_021013697.1">
    <property type="nucleotide sequence ID" value="NZ_CP025084.1"/>
</dbReference>
<feature type="transmembrane region" description="Helical" evidence="1">
    <location>
        <begin position="7"/>
        <end position="24"/>
    </location>
</feature>
<evidence type="ECO:0008006" key="6">
    <source>
        <dbReference type="Google" id="ProtNLM"/>
    </source>
</evidence>
<dbReference type="KEGG" id="serq:CWC46_02890"/>
<reference evidence="3 4" key="1">
    <citation type="journal article" date="2013" name="Genome Announc.">
        <title>Draft genome sequence of Serratia sp. strain ATCC 39006, a model bacterium for analysis of the biosynthesis and regulation of prodigiosin, a carbapenem, and gas vesicles.</title>
        <authorList>
            <person name="Fineran P.C."/>
            <person name="Iglesias Cans M.C."/>
            <person name="Ramsay J.P."/>
            <person name="Wilf N.M."/>
            <person name="Cossyleon D."/>
            <person name="McNeil M.B."/>
            <person name="Williamson N.R."/>
            <person name="Monson R.E."/>
            <person name="Becher S.A."/>
            <person name="Stanton J.A."/>
            <person name="Brugger K."/>
            <person name="Brown S.D."/>
            <person name="Salmond G.P."/>
        </authorList>
    </citation>
    <scope>NUCLEOTIDE SEQUENCE [LARGE SCALE GENOMIC DNA]</scope>
    <source>
        <strain evidence="3">ATCC 39006</strain>
        <strain evidence="4">ATCC 39006 / SC 11482</strain>
    </source>
</reference>
<proteinExistence type="predicted"/>
<dbReference type="InterPro" id="IPR046739">
    <property type="entry name" value="DUF6789"/>
</dbReference>
<dbReference type="EMBL" id="CP025084">
    <property type="protein sequence ID" value="AUH03171.1"/>
    <property type="molecule type" value="Genomic_DNA"/>
</dbReference>
<gene>
    <name evidence="2" type="ORF">CWC46_02890</name>
    <name evidence="3" type="ORF">Ser39006_002890</name>
</gene>
<keyword evidence="1" id="KW-0812">Transmembrane</keyword>
<evidence type="ECO:0000313" key="2">
    <source>
        <dbReference type="EMBL" id="AUG98856.1"/>
    </source>
</evidence>
<reference evidence="3" key="2">
    <citation type="submission" date="2013-09" db="EMBL/GenBank/DDBJ databases">
        <authorList>
            <person name="Wang G."/>
            <person name="Yang Y."/>
            <person name="Su Y."/>
        </authorList>
    </citation>
    <scope>NUCLEOTIDE SEQUENCE</scope>
    <source>
        <strain evidence="3">ATCC 39006</strain>
    </source>
</reference>
<dbReference type="Pfam" id="PF20587">
    <property type="entry name" value="DUF6789"/>
    <property type="match status" value="1"/>
</dbReference>
<dbReference type="EMBL" id="CP025085">
    <property type="protein sequence ID" value="AUG98856.1"/>
    <property type="molecule type" value="Genomic_DNA"/>
</dbReference>
<evidence type="ECO:0000313" key="4">
    <source>
        <dbReference type="Proteomes" id="UP000017700"/>
    </source>
</evidence>
<evidence type="ECO:0000256" key="1">
    <source>
        <dbReference type="SAM" id="Phobius"/>
    </source>
</evidence>
<evidence type="ECO:0000313" key="3">
    <source>
        <dbReference type="EMBL" id="AUH03171.1"/>
    </source>
</evidence>
<sequence length="155" mass="16752">MNKYLSAMIAGFLATVVLSILMVLKSSMGIMPELNVITMLTQMGYMNVGLPANPIIGWIMHFMIGTVLWGLLFVSLYSVLPGSTPLRKGLSFSILAWLLMMVIPMPMIGAGLFAMRLGMMAPIMTLILHLIWGAVLGSVYGVLRSQQCGTSGKPA</sequence>
<reference evidence="2 5" key="3">
    <citation type="submission" date="2017-11" db="EMBL/GenBank/DDBJ databases">
        <title>Complete genome sequence of Serratia sp. ATCC 39006 LacA.</title>
        <authorList>
            <person name="Hampton H.G."/>
            <person name="Jackson S.A."/>
            <person name="Jauregui R."/>
            <person name="Poulter G.T.M."/>
            <person name="Salmond G.P.C."/>
            <person name="Fineran P.C."/>
        </authorList>
    </citation>
    <scope>NUCLEOTIDE SEQUENCE [LARGE SCALE GENOMIC DNA]</scope>
    <source>
        <strain evidence="2 5">ATCC 39006</strain>
    </source>
</reference>
<feature type="transmembrane region" description="Helical" evidence="1">
    <location>
        <begin position="121"/>
        <end position="143"/>
    </location>
</feature>
<reference evidence="3" key="4">
    <citation type="submission" date="2017-11" db="EMBL/GenBank/DDBJ databases">
        <title>Complete genome sequence of Serratia sp. ATCC 39006.</title>
        <authorList>
            <person name="Hampton H.G."/>
            <person name="Jackson S.A."/>
            <person name="Jauregui R."/>
            <person name="Poulter G.T.M."/>
            <person name="Salmond G.P.C."/>
            <person name="Fineran P.C."/>
        </authorList>
    </citation>
    <scope>NUCLEOTIDE SEQUENCE</scope>
    <source>
        <strain evidence="3">ATCC 39006</strain>
    </source>
</reference>
<dbReference type="KEGG" id="sera:Ser39006_002890"/>
<keyword evidence="4" id="KW-1185">Reference proteome</keyword>